<evidence type="ECO:0000256" key="1">
    <source>
        <dbReference type="SAM" id="MobiDB-lite"/>
    </source>
</evidence>
<comment type="caution">
    <text evidence="2">The sequence shown here is derived from an EMBL/GenBank/DDBJ whole genome shotgun (WGS) entry which is preliminary data.</text>
</comment>
<dbReference type="Proteomes" id="UP000192374">
    <property type="component" value="Unassembled WGS sequence"/>
</dbReference>
<keyword evidence="3" id="KW-1185">Reference proteome</keyword>
<gene>
    <name evidence="2" type="ORF">BST37_19435</name>
</gene>
<feature type="compositionally biased region" description="Pro residues" evidence="1">
    <location>
        <begin position="203"/>
        <end position="213"/>
    </location>
</feature>
<dbReference type="EMBL" id="MVIC01000051">
    <property type="protein sequence ID" value="ORB11444.1"/>
    <property type="molecule type" value="Genomic_DNA"/>
</dbReference>
<reference evidence="2 3" key="1">
    <citation type="submission" date="2017-02" db="EMBL/GenBank/DDBJ databases">
        <title>The new phylogeny of genus Mycobacterium.</title>
        <authorList>
            <person name="Tortoli E."/>
            <person name="Trovato A."/>
            <person name="Cirillo D.M."/>
        </authorList>
    </citation>
    <scope>NUCLEOTIDE SEQUENCE [LARGE SCALE GENOMIC DNA]</scope>
    <source>
        <strain evidence="2 3">DSM 45145</strain>
    </source>
</reference>
<proteinExistence type="predicted"/>
<protein>
    <recommendedName>
        <fullName evidence="4">Translation initiation factor IF-2</fullName>
    </recommendedName>
</protein>
<evidence type="ECO:0000313" key="2">
    <source>
        <dbReference type="EMBL" id="ORB11444.1"/>
    </source>
</evidence>
<evidence type="ECO:0000313" key="3">
    <source>
        <dbReference type="Proteomes" id="UP000192374"/>
    </source>
</evidence>
<evidence type="ECO:0008006" key="4">
    <source>
        <dbReference type="Google" id="ProtNLM"/>
    </source>
</evidence>
<organism evidence="2 3">
    <name type="scientific">Mycobacterium noviomagense</name>
    <dbReference type="NCBI Taxonomy" id="459858"/>
    <lineage>
        <taxon>Bacteria</taxon>
        <taxon>Bacillati</taxon>
        <taxon>Actinomycetota</taxon>
        <taxon>Actinomycetes</taxon>
        <taxon>Mycobacteriales</taxon>
        <taxon>Mycobacteriaceae</taxon>
        <taxon>Mycobacterium</taxon>
    </lineage>
</organism>
<feature type="region of interest" description="Disordered" evidence="1">
    <location>
        <begin position="182"/>
        <end position="284"/>
    </location>
</feature>
<name>A0ABX3T0S6_9MYCO</name>
<sequence>MAAHGLNVPPPPITSDPVAPVRSSFDALLAAVGLAANGGDPADNAAAQDGHAEREAKIAEATTKFPANEEQSASKLAGVGDPNQMLQMVQQMPQMATGAAQSAAGALGGLMNPLMQVPQQIAQVGQQAMQAGMGALQHGAGSGAAAAEALPGELLGAGGGLGGGAAELAGAAGGAGGALGGTTPTAMLGPPPAPSAGTVPMSSPTPPPVPPSPSEQTGGPRGGMSGMPMVPPGAMHGGGATGNDAKADTKRVVPPSVKNGAPVQGRMVTPPSAPEVTKRVHGKPVAARRILAPDVKPEEDADQTR</sequence>
<accession>A0ABX3T0S6</accession>